<feature type="domain" description="CCR4-Not complex component Not1 C-terminal" evidence="9">
    <location>
        <begin position="1859"/>
        <end position="2217"/>
    </location>
</feature>
<dbReference type="InParanoid" id="G7DYF5"/>
<dbReference type="InterPro" id="IPR024557">
    <property type="entry name" value="CNOT1_dom_4"/>
</dbReference>
<dbReference type="FunFam" id="1.25.40.180:FF:000012">
    <property type="entry name" value="Ccr4-Not transcription complex subunit"/>
    <property type="match status" value="1"/>
</dbReference>
<dbReference type="OrthoDB" id="1933107at2759"/>
<dbReference type="Gene3D" id="1.25.40.800">
    <property type="match status" value="1"/>
</dbReference>
<dbReference type="GO" id="GO:0000932">
    <property type="term" value="C:P-body"/>
    <property type="evidence" value="ECO:0007669"/>
    <property type="project" value="TreeGrafter"/>
</dbReference>
<evidence type="ECO:0000259" key="14">
    <source>
        <dbReference type="Pfam" id="PF25097"/>
    </source>
</evidence>
<proteinExistence type="predicted"/>
<dbReference type="eggNOG" id="KOG1831">
    <property type="taxonomic scope" value="Eukaryota"/>
</dbReference>
<dbReference type="Gene3D" id="1.25.40.790">
    <property type="match status" value="1"/>
</dbReference>
<evidence type="ECO:0000256" key="3">
    <source>
        <dbReference type="ARBA" id="ARBA00023015"/>
    </source>
</evidence>
<feature type="compositionally biased region" description="Low complexity" evidence="8">
    <location>
        <begin position="1453"/>
        <end position="1466"/>
    </location>
</feature>
<evidence type="ECO:0000259" key="9">
    <source>
        <dbReference type="Pfam" id="PF04054"/>
    </source>
</evidence>
<organism evidence="15 16">
    <name type="scientific">Mixia osmundae (strain CBS 9802 / IAM 14324 / JCM 22182 / KY 12970)</name>
    <dbReference type="NCBI Taxonomy" id="764103"/>
    <lineage>
        <taxon>Eukaryota</taxon>
        <taxon>Fungi</taxon>
        <taxon>Dikarya</taxon>
        <taxon>Basidiomycota</taxon>
        <taxon>Pucciniomycotina</taxon>
        <taxon>Mixiomycetes</taxon>
        <taxon>Mixiales</taxon>
        <taxon>Mixiaceae</taxon>
        <taxon>Mixia</taxon>
    </lineage>
</organism>
<evidence type="ECO:0000313" key="15">
    <source>
        <dbReference type="EMBL" id="GAA95615.1"/>
    </source>
</evidence>
<dbReference type="CDD" id="cd20710">
    <property type="entry name" value="NOT1_connector"/>
    <property type="match status" value="1"/>
</dbReference>
<dbReference type="PANTHER" id="PTHR13162:SF8">
    <property type="entry name" value="CCR4-NOT TRANSCRIPTION COMPLEX SUBUNIT 1"/>
    <property type="match status" value="1"/>
</dbReference>
<comment type="caution">
    <text evidence="15">The sequence shown here is derived from an EMBL/GenBank/DDBJ whole genome shotgun (WGS) entry which is preliminary data.</text>
</comment>
<dbReference type="InterPro" id="IPR032193">
    <property type="entry name" value="CNOT1_TTP_bind"/>
</dbReference>
<evidence type="ECO:0000259" key="12">
    <source>
        <dbReference type="Pfam" id="PF16417"/>
    </source>
</evidence>
<evidence type="ECO:0000313" key="16">
    <source>
        <dbReference type="Proteomes" id="UP000009131"/>
    </source>
</evidence>
<dbReference type="InterPro" id="IPR055454">
    <property type="entry name" value="CNOT1-like_NOT1_connector"/>
</dbReference>
<accession>G7DYF5</accession>
<dbReference type="GO" id="GO:0000289">
    <property type="term" value="P:nuclear-transcribed mRNA poly(A) tail shortening"/>
    <property type="evidence" value="ECO:0007669"/>
    <property type="project" value="UniProtKB-ARBA"/>
</dbReference>
<comment type="function">
    <text evidence="6">Acts as a component of the CCR4-NOT core complex, which in the nucleus seems to be a general transcription factor, and in the cytoplasm the major mRNA deadenylase involved in mRNA turnover. The NOT protein subcomplex negatively regulates the basal and activated transcription of many genes. Preferentially affects TC-type TATA element-dependent transcription. Could directly or indirectly inhibit component(s) of the general transcription machinery.</text>
</comment>
<sequence>MSSSPRSGTPAASLLNGGAAGQLNGNSQASHRQSASFSRSSPAPPGLSHGNNKDDGPPSSNSLLTIVRAQIVFLLSTLTEDQYNKHQSEITSLVESHGVEANVYYIRRLISSSGPALAQLSSGAPAQPSQAQLTLRLLVFEIKRLVRQPALAVRFKDALQAGLQDTAAAAEVFRTLDLRGLVDRAGLTALERLILCAEVTQLIVMPRSIAKDLPIAAARLLREAWSPALETLAGQQTGPMPDLNPVAISRLFSLLLSDLAINPQTGEGGYSSNANRERIISDQQQRDLIQVFAARLGGLTELVVNILLHALETVEFDPQTSAITLLHRLTPDAAYCTPDIVAAVLRKRANLATHGSQASAQVRSMFEDLLDMASGYGEAMHVHGGAWAQAISTVLPEYDWTELVRVYDSPSKELPTGWRMRTLVQVLAAPIAANARFSPAAGLWGTWVDPDRQLSLIERVLFLPADVGTLSATRKAVSIDDAANASATARSLAANAQTSPWNNLDLLQTLSKLSEASGSISGASATDLNDRVQDLFERGVKTDPDVILIGLMQLEKPWNQLHNSLCSRLLTVFLTGHPNHQLVFYRLWQLDRKSVCAALLDFYEASPMNVTRILDITQELKALNEILDLRPFAFALDVASLANRREYILLSKWLGDQIDALGSPFVSATLSFLSEKIRHELQRQDAEPGSEAKMLALSIQTVATFLRTLREHHEAFSQEDFEAFKAVRTECLQLHPRLMDFTPGAEQEPGMAIGSFSADVEAEVDDAFKRMYDQEISVDSVIQSLQRAKESGSAHNKEFVACFLNGLFEEHRFFPSYPPQELTLTAHLFGSLIQHELLDYTPLGIAVRYVLDAIGKPADSAWCRFGIQALSRFSVRLPEWPQFTQAILNVPHLQQSHPEVASIALNALSRASAAEDGEVELPDDDDKDADVVFKSIKSPLADESDDARELPDEKTTDQILFIINNLSPSTVLSKVDDMVSKLQAPFFPWFAHYLVTQRVAIEPNNHGLYSDFLSGMRLGPLDKRIVSETIAKAAEVLNSQSTATCSQERALLKNLGGWLGNLTLAKNKPIRHDAIAFKTLLIEGHDADRLMVAIPFVCKVLEQSAKSRVFRPPNPWLMGILRLLVELYQFADLKLNLKFEIEVLCKALGVDLKELSPTTTLRDRPALTAGGEKGSAIVHDLERLSMTGFANQTIAQEHGGSEQAQSTVNGTQASYALSLQDTITAALQNLPGFVQINPQLLTLGSAPVLKRIVSIAIDRAVREIIAPVVERSVTIAGISTRELTTKDFAMEGDEDKMRSASHLMVQSLAGSLALVTCKEPLRISLVTHIRTLLIQNGFPEQNLTEQPVLVLAQDNLELACSVVEKVATEKAVSEIDDGLAPSLLARRKHRERSAQPFWDSAAMAASHYSGMLPDPLRLKLEGLAPAQLRVYEEFGRPRVMPSAAAETPDVRSRTAVAATRTAPATRDGVGSDSGLPVAPATPAEPTSLAAASMLPVQQTLDKFAHSMGEIDKLISAEGPIAFNQLPQDHDIFVVVSQIVLTAGRSSNRDETTLAYSQKVVQLLYRSETSLAREVYATLLERLCTVSVKAAREVTSWLVYADDERKFNVAVTVSLVKHRLVNVTDLDAALAKFITKDYRPSVINFTAAFVRECLFSAGNDGPLVGREQLAHSIEALDTAEKADKSTDNARELLDDLRNMASASAPTPSRSQLEEYELRDRLVICFVQWVSQYSSAPSVEKAFLEFVVQLQERGVLKGEEISSRFFRACAEASVDSYIKRKAAGGTIATGIFQPIDAFAKLVVLMIKYHADPQNVNNEQAKTHYLNKIMSIVVLVLSQSHEELGLHFQQKPFFRFLSTLLINLQAIEGHLGGAYLEILKQLCVSINTLQPAFFPGFAFSWVALISHRLFMPKLLQSKDSTCWAAWHRLMISHLRFMSPILQTQSLSESTRTLYSGTLRLFMVLLHDFPEYLAAYHFALIDSIPIGCTQLLNVVSSAYPASIRLPDPFLPSMKIDVIPEMANAPLVMSDYTLSLGQPLGKALETFAQSRSADELLGAIETNPSMLSIQASGAKEAAHNGQAIRSLVMYLAALALNQTKSQPDLVSFSSASPSVAVLKGLLATTDAEGRYLILSAAANQLRYPNCHTRWFAGFICNVFTDGSTAMSVKDCITRILLERVVVARPHPWGILVTIGILIRSCHLAELPFARCAPEVETLITQVDQALRVKYVALQCIHFRKTHPEQQCRYVALQQRLGQHEH</sequence>
<name>G7DYF5_MIXOS</name>
<feature type="region of interest" description="Disordered" evidence="8">
    <location>
        <begin position="1"/>
        <end position="61"/>
    </location>
</feature>
<feature type="domain" description="CCR4-NOT transcription complex subunit 1" evidence="10">
    <location>
        <begin position="1247"/>
        <end position="1390"/>
    </location>
</feature>
<dbReference type="STRING" id="764103.G7DYF5"/>
<dbReference type="Proteomes" id="UP000009131">
    <property type="component" value="Unassembled WGS sequence"/>
</dbReference>
<evidence type="ECO:0000256" key="4">
    <source>
        <dbReference type="ARBA" id="ARBA00023163"/>
    </source>
</evidence>
<dbReference type="Gene3D" id="1.25.40.840">
    <property type="entry name" value="CCR4-NOT transcription complex subunit 1 TTP binding domain"/>
    <property type="match status" value="1"/>
</dbReference>
<dbReference type="Pfam" id="PF16417">
    <property type="entry name" value="CNOT1_TTP_bind"/>
    <property type="match status" value="1"/>
</dbReference>
<dbReference type="Pfam" id="PF12842">
    <property type="entry name" value="DUF3819"/>
    <property type="match status" value="1"/>
</dbReference>
<keyword evidence="5" id="KW-0539">Nucleus</keyword>
<evidence type="ECO:0000256" key="6">
    <source>
        <dbReference type="ARBA" id="ARBA00059181"/>
    </source>
</evidence>
<dbReference type="Gene3D" id="1.25.40.180">
    <property type="match status" value="1"/>
</dbReference>
<evidence type="ECO:0000259" key="11">
    <source>
        <dbReference type="Pfam" id="PF16415"/>
    </source>
</evidence>
<dbReference type="GO" id="GO:0030015">
    <property type="term" value="C:CCR4-NOT core complex"/>
    <property type="evidence" value="ECO:0007669"/>
    <property type="project" value="InterPro"/>
</dbReference>
<keyword evidence="2" id="KW-0678">Repressor</keyword>
<evidence type="ECO:0000259" key="10">
    <source>
        <dbReference type="Pfam" id="PF12842"/>
    </source>
</evidence>
<dbReference type="InterPro" id="IPR038535">
    <property type="entry name" value="CNOT1_TTP_bind_sf"/>
</dbReference>
<dbReference type="PANTHER" id="PTHR13162">
    <property type="entry name" value="CCR4-NOT TRANSCRIPTION COMPLEX"/>
    <property type="match status" value="1"/>
</dbReference>
<evidence type="ECO:0000256" key="5">
    <source>
        <dbReference type="ARBA" id="ARBA00023242"/>
    </source>
</evidence>
<reference evidence="15 16" key="1">
    <citation type="journal article" date="2011" name="J. Gen. Appl. Microbiol.">
        <title>Draft genome sequencing of the enigmatic basidiomycete Mixia osmundae.</title>
        <authorList>
            <person name="Nishida H."/>
            <person name="Nagatsuka Y."/>
            <person name="Sugiyama J."/>
        </authorList>
    </citation>
    <scope>NUCLEOTIDE SEQUENCE [LARGE SCALE GENOMIC DNA]</scope>
    <source>
        <strain evidence="16">CBS 9802 / IAM 14324 / JCM 22182 / KY 12970</strain>
    </source>
</reference>
<dbReference type="EMBL" id="BABT02000062">
    <property type="protein sequence ID" value="GAA95615.1"/>
    <property type="molecule type" value="Genomic_DNA"/>
</dbReference>
<dbReference type="GO" id="GO:0005634">
    <property type="term" value="C:nucleus"/>
    <property type="evidence" value="ECO:0007669"/>
    <property type="project" value="UniProtKB-SubCell"/>
</dbReference>
<dbReference type="Pfam" id="PF16418">
    <property type="entry name" value="CNOT1_HEAT"/>
    <property type="match status" value="1"/>
</dbReference>
<reference evidence="15 16" key="2">
    <citation type="journal article" date="2012" name="Open Biol.">
        <title>Characteristics of nucleosomes and linker DNA regions on the genome of the basidiomycete Mixia osmundae revealed by mono- and dinucleosome mapping.</title>
        <authorList>
            <person name="Nishida H."/>
            <person name="Kondo S."/>
            <person name="Matsumoto T."/>
            <person name="Suzuki Y."/>
            <person name="Yoshikawa H."/>
            <person name="Taylor T.D."/>
            <person name="Sugiyama J."/>
        </authorList>
    </citation>
    <scope>NUCLEOTIDE SEQUENCE [LARGE SCALE GENOMIC DNA]</scope>
    <source>
        <strain evidence="16">CBS 9802 / IAM 14324 / JCM 22182 / KY 12970</strain>
    </source>
</reference>
<evidence type="ECO:0000256" key="7">
    <source>
        <dbReference type="ARBA" id="ARBA00074459"/>
    </source>
</evidence>
<dbReference type="Pfam" id="PF25097">
    <property type="entry name" value="ARM_Cnot1"/>
    <property type="match status" value="1"/>
</dbReference>
<comment type="subcellular location">
    <subcellularLocation>
        <location evidence="1">Nucleus</location>
    </subcellularLocation>
</comment>
<dbReference type="Pfam" id="PF16415">
    <property type="entry name" value="CNOT1_CAF1_bind"/>
    <property type="match status" value="1"/>
</dbReference>
<gene>
    <name evidence="15" type="primary">Mo02271</name>
    <name evidence="15" type="ORF">E5Q_02271</name>
</gene>
<dbReference type="Pfam" id="PF04054">
    <property type="entry name" value="Not1"/>
    <property type="match status" value="1"/>
</dbReference>
<dbReference type="InterPro" id="IPR040398">
    <property type="entry name" value="Not1"/>
</dbReference>
<feature type="compositionally biased region" description="Low complexity" evidence="8">
    <location>
        <begin position="11"/>
        <end position="41"/>
    </location>
</feature>
<dbReference type="InterPro" id="IPR032194">
    <property type="entry name" value="CNOT1_HEAT"/>
</dbReference>
<dbReference type="HOGENOM" id="CLU_000286_3_1_1"/>
<dbReference type="InterPro" id="IPR007196">
    <property type="entry name" value="CCR4-Not_Not1_C"/>
</dbReference>
<keyword evidence="3" id="KW-0805">Transcription regulation</keyword>
<evidence type="ECO:0000259" key="13">
    <source>
        <dbReference type="Pfam" id="PF16418"/>
    </source>
</evidence>
<feature type="domain" description="CCR4-NOT transcription complex subunit 1 TTP binding" evidence="12">
    <location>
        <begin position="755"/>
        <end position="910"/>
    </location>
</feature>
<feature type="region of interest" description="Disordered" evidence="8">
    <location>
        <begin position="1442"/>
        <end position="1482"/>
    </location>
</feature>
<dbReference type="GO" id="GO:0060090">
    <property type="term" value="F:molecular adaptor activity"/>
    <property type="evidence" value="ECO:0007669"/>
    <property type="project" value="TreeGrafter"/>
</dbReference>
<keyword evidence="16" id="KW-1185">Reference proteome</keyword>
<evidence type="ECO:0000256" key="1">
    <source>
        <dbReference type="ARBA" id="ARBA00004123"/>
    </source>
</evidence>
<feature type="domain" description="CCR4-NOT transcription complex subunit 1-like NOT1 connector" evidence="14">
    <location>
        <begin position="1509"/>
        <end position="1697"/>
    </location>
</feature>
<evidence type="ECO:0000256" key="2">
    <source>
        <dbReference type="ARBA" id="ARBA00022491"/>
    </source>
</evidence>
<keyword evidence="4" id="KW-0804">Transcription</keyword>
<feature type="domain" description="CCR4-NOT transcription complex subunit 1 HEAT repeat" evidence="13">
    <location>
        <begin position="564"/>
        <end position="710"/>
    </location>
</feature>
<feature type="domain" description="CCR4-NOT transcription complex subunit 1 CAF1-binding" evidence="11">
    <location>
        <begin position="949"/>
        <end position="1166"/>
    </location>
</feature>
<dbReference type="InterPro" id="IPR032191">
    <property type="entry name" value="CNOT1_CAF1_bind"/>
</dbReference>
<dbReference type="FunCoup" id="G7DYF5">
    <property type="interactions" value="630"/>
</dbReference>
<evidence type="ECO:0000256" key="8">
    <source>
        <dbReference type="SAM" id="MobiDB-lite"/>
    </source>
</evidence>
<protein>
    <recommendedName>
        <fullName evidence="7">General negative regulator of transcription subunit 1</fullName>
    </recommendedName>
</protein>
<dbReference type="GO" id="GO:0017148">
    <property type="term" value="P:negative regulation of translation"/>
    <property type="evidence" value="ECO:0007669"/>
    <property type="project" value="InterPro"/>
</dbReference>